<dbReference type="EMBL" id="JAFEUP010000006">
    <property type="protein sequence ID" value="MBM7063003.1"/>
    <property type="molecule type" value="Genomic_DNA"/>
</dbReference>
<accession>A0ABS2IM94</accession>
<dbReference type="RefSeq" id="WP_205350178.1">
    <property type="nucleotide sequence ID" value="NZ_JAFEUP010000006.1"/>
</dbReference>
<dbReference type="SUPFAM" id="SSF54637">
    <property type="entry name" value="Thioesterase/thiol ester dehydrase-isomerase"/>
    <property type="match status" value="1"/>
</dbReference>
<dbReference type="Gene3D" id="3.10.129.10">
    <property type="entry name" value="Hotdog Thioesterase"/>
    <property type="match status" value="1"/>
</dbReference>
<dbReference type="PANTHER" id="PTHR42993">
    <property type="entry name" value="MAOC-LIKE DEHYDRATASE DOMAIN-CONTAINING PROTEIN"/>
    <property type="match status" value="1"/>
</dbReference>
<reference evidence="2 3" key="1">
    <citation type="submission" date="2021-02" db="EMBL/GenBank/DDBJ databases">
        <authorList>
            <person name="Lee D.-H."/>
        </authorList>
    </citation>
    <scope>NUCLEOTIDE SEQUENCE [LARGE SCALE GENOMIC DNA]</scope>
    <source>
        <strain evidence="2 3">UL073</strain>
    </source>
</reference>
<dbReference type="InterPro" id="IPR039375">
    <property type="entry name" value="NodN-like"/>
</dbReference>
<evidence type="ECO:0000313" key="2">
    <source>
        <dbReference type="EMBL" id="MBM7063003.1"/>
    </source>
</evidence>
<gene>
    <name evidence="2" type="ORF">JQX08_19980</name>
</gene>
<dbReference type="CDD" id="cd03450">
    <property type="entry name" value="NodN"/>
    <property type="match status" value="1"/>
</dbReference>
<comment type="caution">
    <text evidence="2">The sequence shown here is derived from an EMBL/GenBank/DDBJ whole genome shotgun (WGS) entry which is preliminary data.</text>
</comment>
<evidence type="ECO:0000259" key="1">
    <source>
        <dbReference type="Pfam" id="PF01575"/>
    </source>
</evidence>
<proteinExistence type="predicted"/>
<name>A0ABS2IM94_9GAMM</name>
<dbReference type="PANTHER" id="PTHR42993:SF1">
    <property type="entry name" value="MAOC-LIKE DEHYDRATASE DOMAIN-CONTAINING PROTEIN"/>
    <property type="match status" value="1"/>
</dbReference>
<dbReference type="Pfam" id="PF01575">
    <property type="entry name" value="MaoC_dehydratas"/>
    <property type="match status" value="1"/>
</dbReference>
<organism evidence="2 3">
    <name type="scientific">Zestomonas insulae</name>
    <dbReference type="NCBI Taxonomy" id="2809017"/>
    <lineage>
        <taxon>Bacteria</taxon>
        <taxon>Pseudomonadati</taxon>
        <taxon>Pseudomonadota</taxon>
        <taxon>Gammaproteobacteria</taxon>
        <taxon>Pseudomonadales</taxon>
        <taxon>Pseudomonadaceae</taxon>
        <taxon>Zestomonas</taxon>
    </lineage>
</organism>
<protein>
    <submittedName>
        <fullName evidence="2">MaoC family dehydratase</fullName>
    </submittedName>
</protein>
<dbReference type="Proteomes" id="UP000717995">
    <property type="component" value="Unassembled WGS sequence"/>
</dbReference>
<evidence type="ECO:0000313" key="3">
    <source>
        <dbReference type="Proteomes" id="UP000717995"/>
    </source>
</evidence>
<feature type="domain" description="MaoC-like" evidence="1">
    <location>
        <begin position="11"/>
        <end position="114"/>
    </location>
</feature>
<keyword evidence="3" id="KW-1185">Reference proteome</keyword>
<dbReference type="InterPro" id="IPR029069">
    <property type="entry name" value="HotDog_dom_sf"/>
</dbReference>
<dbReference type="InterPro" id="IPR002539">
    <property type="entry name" value="MaoC-like_dom"/>
</dbReference>
<sequence>MKSFETLTELQPQVGEVIATSDWLTIDQQRINTFAEATGDQQWIHVDPQRAAAGPFGKPIAHGFLTLSLLPTFMTDAFEIRNVKMGVNYGLNKVRFVQPVPVDSRLRAHFKVQTWEALPGNGAQITYEMTVEIEGVAKPACVAEAILRVFG</sequence>